<evidence type="ECO:0000313" key="1">
    <source>
        <dbReference type="EMBL" id="VAW47797.1"/>
    </source>
</evidence>
<accession>A0A3B0WAS3</accession>
<dbReference type="EMBL" id="UOFB01000426">
    <property type="protein sequence ID" value="VAW50040.1"/>
    <property type="molecule type" value="Genomic_DNA"/>
</dbReference>
<feature type="non-terminal residue" evidence="1">
    <location>
        <position position="1"/>
    </location>
</feature>
<proteinExistence type="predicted"/>
<name>A0A3B0WAS3_9ZZZZ</name>
<gene>
    <name evidence="1" type="ORF">MNBD_GAMMA04-1538</name>
    <name evidence="2" type="ORF">MNBD_GAMMA04-1691</name>
</gene>
<organism evidence="1">
    <name type="scientific">hydrothermal vent metagenome</name>
    <dbReference type="NCBI Taxonomy" id="652676"/>
    <lineage>
        <taxon>unclassified sequences</taxon>
        <taxon>metagenomes</taxon>
        <taxon>ecological metagenomes</taxon>
    </lineage>
</organism>
<dbReference type="AlphaFoldDB" id="A0A3B0WAS3"/>
<sequence length="71" mass="8420">WEIASAKGKSAEEFRDFLIRLSGRQMKHKVRYTNPALLAGLWSFLSMLEVLQTWSEEQLEEMKKMAEYFFS</sequence>
<evidence type="ECO:0000313" key="2">
    <source>
        <dbReference type="EMBL" id="VAW50040.1"/>
    </source>
</evidence>
<reference evidence="1" key="1">
    <citation type="submission" date="2018-06" db="EMBL/GenBank/DDBJ databases">
        <authorList>
            <person name="Zhirakovskaya E."/>
        </authorList>
    </citation>
    <scope>NUCLEOTIDE SEQUENCE</scope>
</reference>
<dbReference type="EMBL" id="UOFB01000218">
    <property type="protein sequence ID" value="VAW47797.1"/>
    <property type="molecule type" value="Genomic_DNA"/>
</dbReference>
<protein>
    <submittedName>
        <fullName evidence="1">Uncharacterized protein</fullName>
    </submittedName>
</protein>